<keyword evidence="10" id="KW-1185">Reference proteome</keyword>
<evidence type="ECO:0000256" key="1">
    <source>
        <dbReference type="ARBA" id="ARBA00022490"/>
    </source>
</evidence>
<reference evidence="9 10" key="1">
    <citation type="submission" date="2023-07" db="EMBL/GenBank/DDBJ databases">
        <title>Genomic Encyclopedia of Type Strains, Phase IV (KMG-IV): sequencing the most valuable type-strain genomes for metagenomic binning, comparative biology and taxonomic classification.</title>
        <authorList>
            <person name="Goeker M."/>
        </authorList>
    </citation>
    <scope>NUCLEOTIDE SEQUENCE [LARGE SCALE GENOMIC DNA]</scope>
    <source>
        <strain evidence="9 10">DSM 22170</strain>
    </source>
</reference>
<organism evidence="9 10">
    <name type="scientific">Paenibacillus hunanensis</name>
    <dbReference type="NCBI Taxonomy" id="539262"/>
    <lineage>
        <taxon>Bacteria</taxon>
        <taxon>Bacillati</taxon>
        <taxon>Bacillota</taxon>
        <taxon>Bacilli</taxon>
        <taxon>Bacillales</taxon>
        <taxon>Paenibacillaceae</taxon>
        <taxon>Paenibacillus</taxon>
    </lineage>
</organism>
<feature type="compositionally biased region" description="Low complexity" evidence="7">
    <location>
        <begin position="82"/>
        <end position="91"/>
    </location>
</feature>
<protein>
    <recommendedName>
        <fullName evidence="6">RNA-binding protein KhpB</fullName>
    </recommendedName>
    <alternativeName>
        <fullName evidence="6">RNA-binding protein EloR</fullName>
    </alternativeName>
</protein>
<dbReference type="InterPro" id="IPR032782">
    <property type="entry name" value="KhpB_N"/>
</dbReference>
<proteinExistence type="inferred from homology"/>
<evidence type="ECO:0000256" key="2">
    <source>
        <dbReference type="ARBA" id="ARBA00022884"/>
    </source>
</evidence>
<keyword evidence="5 6" id="KW-0961">Cell wall biogenesis/degradation</keyword>
<dbReference type="InterPro" id="IPR015946">
    <property type="entry name" value="KH_dom-like_a/b"/>
</dbReference>
<dbReference type="SMART" id="SM00393">
    <property type="entry name" value="R3H"/>
    <property type="match status" value="1"/>
</dbReference>
<dbReference type="Gene3D" id="3.30.300.20">
    <property type="match status" value="1"/>
</dbReference>
<dbReference type="InterPro" id="IPR039247">
    <property type="entry name" value="KhpB"/>
</dbReference>
<dbReference type="InterPro" id="IPR036867">
    <property type="entry name" value="R3H_dom_sf"/>
</dbReference>
<evidence type="ECO:0000313" key="9">
    <source>
        <dbReference type="EMBL" id="MDR6246368.1"/>
    </source>
</evidence>
<dbReference type="PANTHER" id="PTHR35800:SF1">
    <property type="entry name" value="RNA-BINDING PROTEIN KHPB"/>
    <property type="match status" value="1"/>
</dbReference>
<comment type="domain">
    <text evidence="6">Has an N-terminal Jag-N domain and 2 RNA-binding domains (KH and R3H).</text>
</comment>
<evidence type="ECO:0000256" key="4">
    <source>
        <dbReference type="ARBA" id="ARBA00023186"/>
    </source>
</evidence>
<dbReference type="InterPro" id="IPR001374">
    <property type="entry name" value="R3H_dom"/>
</dbReference>
<keyword evidence="2 6" id="KW-0694">RNA-binding</keyword>
<comment type="subcellular location">
    <subcellularLocation>
        <location evidence="6">Cytoplasm</location>
    </subcellularLocation>
</comment>
<keyword evidence="4 6" id="KW-0143">Chaperone</keyword>
<dbReference type="InterPro" id="IPR038247">
    <property type="entry name" value="Jag_N_dom_sf"/>
</dbReference>
<comment type="caution">
    <text evidence="9">The sequence shown here is derived from an EMBL/GenBank/DDBJ whole genome shotgun (WGS) entry which is preliminary data.</text>
</comment>
<dbReference type="Pfam" id="PF14804">
    <property type="entry name" value="Jag_N"/>
    <property type="match status" value="1"/>
</dbReference>
<evidence type="ECO:0000256" key="7">
    <source>
        <dbReference type="SAM" id="MobiDB-lite"/>
    </source>
</evidence>
<dbReference type="Gene3D" id="3.30.30.80">
    <property type="entry name" value="probable RNA-binding protein from clostridium symbiosum atcc 14940"/>
    <property type="match status" value="1"/>
</dbReference>
<dbReference type="SMART" id="SM01245">
    <property type="entry name" value="Jag_N"/>
    <property type="match status" value="1"/>
</dbReference>
<dbReference type="Proteomes" id="UP001185028">
    <property type="component" value="Unassembled WGS sequence"/>
</dbReference>
<dbReference type="InterPro" id="IPR038008">
    <property type="entry name" value="Jag_KH"/>
</dbReference>
<feature type="domain" description="R3H" evidence="8">
    <location>
        <begin position="197"/>
        <end position="263"/>
    </location>
</feature>
<sequence length="272" mass="29717">MTTVIASGKTIDDAISEGLARLNTTKEYVDVTILQAPSKGFLGLIGVKQAQVKLTLLEPQVSIPSSKPKPATTVSPREQRATEPTVTKTAPPATPQEDTAVVKPAASTDRPASPEEVCAEAMQLVRDVGTSIGLELQVDVKRNRDGYVMSISGSDLGLLIGRRGQTLDALQYLVNIVANRYSDKFIRIVLDAENFRDRRRKTLEELADRLANKVVRSGREVVLEPMSSQERKVIHARLQNHNRVKTASKGEEPNRRVVIALRSGSATGSERN</sequence>
<dbReference type="CDD" id="cd02644">
    <property type="entry name" value="R3H_jag"/>
    <property type="match status" value="1"/>
</dbReference>
<comment type="subunit">
    <text evidence="6">Forms a complex with KhpA.</text>
</comment>
<dbReference type="PANTHER" id="PTHR35800">
    <property type="entry name" value="PROTEIN JAG"/>
    <property type="match status" value="1"/>
</dbReference>
<evidence type="ECO:0000256" key="6">
    <source>
        <dbReference type="HAMAP-Rule" id="MF_00867"/>
    </source>
</evidence>
<evidence type="ECO:0000256" key="5">
    <source>
        <dbReference type="ARBA" id="ARBA00023316"/>
    </source>
</evidence>
<keyword evidence="1 6" id="KW-0963">Cytoplasm</keyword>
<dbReference type="CDD" id="cd02414">
    <property type="entry name" value="KH-II_Jag"/>
    <property type="match status" value="1"/>
</dbReference>
<comment type="function">
    <text evidence="6">A probable RNA chaperone. Forms a complex with KhpA which binds to cellular RNA and controls its expression. Plays a role in peptidoglycan (PG) homeostasis and cell length regulation.</text>
</comment>
<name>A0ABU1J7B5_9BACL</name>
<dbReference type="Pfam" id="PF01424">
    <property type="entry name" value="R3H"/>
    <property type="match status" value="1"/>
</dbReference>
<feature type="region of interest" description="Jag_N domain" evidence="6">
    <location>
        <begin position="5"/>
        <end position="55"/>
    </location>
</feature>
<dbReference type="Gene3D" id="3.30.1370.50">
    <property type="entry name" value="R3H-like domain"/>
    <property type="match status" value="1"/>
</dbReference>
<accession>A0ABU1J7B5</accession>
<feature type="region of interest" description="Disordered" evidence="7">
    <location>
        <begin position="62"/>
        <end position="111"/>
    </location>
</feature>
<dbReference type="Pfam" id="PF13083">
    <property type="entry name" value="KH_KhpA-B"/>
    <property type="match status" value="1"/>
</dbReference>
<gene>
    <name evidence="6" type="primary">khpB</name>
    <name evidence="6" type="synonym">eloR</name>
    <name evidence="9" type="ORF">JOC58_004299</name>
</gene>
<evidence type="ECO:0000256" key="3">
    <source>
        <dbReference type="ARBA" id="ARBA00022960"/>
    </source>
</evidence>
<keyword evidence="3 6" id="KW-0133">Cell shape</keyword>
<dbReference type="NCBIfam" id="NF041568">
    <property type="entry name" value="Jag_EloR"/>
    <property type="match status" value="1"/>
</dbReference>
<comment type="similarity">
    <text evidence="6">Belongs to the KhpB RNA-binding protein family.</text>
</comment>
<dbReference type="SUPFAM" id="SSF82708">
    <property type="entry name" value="R3H domain"/>
    <property type="match status" value="1"/>
</dbReference>
<dbReference type="EMBL" id="JAVDQH010000027">
    <property type="protein sequence ID" value="MDR6246368.1"/>
    <property type="molecule type" value="Genomic_DNA"/>
</dbReference>
<evidence type="ECO:0000313" key="10">
    <source>
        <dbReference type="Proteomes" id="UP001185028"/>
    </source>
</evidence>
<dbReference type="InterPro" id="IPR034079">
    <property type="entry name" value="R3H_KhpB"/>
</dbReference>
<dbReference type="HAMAP" id="MF_00867">
    <property type="entry name" value="KhpB"/>
    <property type="match status" value="1"/>
</dbReference>
<dbReference type="PROSITE" id="PS51061">
    <property type="entry name" value="R3H"/>
    <property type="match status" value="1"/>
</dbReference>
<dbReference type="RefSeq" id="WP_188778291.1">
    <property type="nucleotide sequence ID" value="NZ_BMMB01000016.1"/>
</dbReference>
<evidence type="ECO:0000259" key="8">
    <source>
        <dbReference type="PROSITE" id="PS51061"/>
    </source>
</evidence>